<proteinExistence type="predicted"/>
<protein>
    <submittedName>
        <fullName evidence="1">Uncharacterized protein</fullName>
    </submittedName>
</protein>
<reference evidence="1" key="1">
    <citation type="journal article" date="2015" name="Nature">
        <title>Complex archaea that bridge the gap between prokaryotes and eukaryotes.</title>
        <authorList>
            <person name="Spang A."/>
            <person name="Saw J.H."/>
            <person name="Jorgensen S.L."/>
            <person name="Zaremba-Niedzwiedzka K."/>
            <person name="Martijn J."/>
            <person name="Lind A.E."/>
            <person name="van Eijk R."/>
            <person name="Schleper C."/>
            <person name="Guy L."/>
            <person name="Ettema T.J."/>
        </authorList>
    </citation>
    <scope>NUCLEOTIDE SEQUENCE</scope>
</reference>
<evidence type="ECO:0000313" key="1">
    <source>
        <dbReference type="EMBL" id="KKM04343.1"/>
    </source>
</evidence>
<gene>
    <name evidence="1" type="ORF">LCGC14_1765130</name>
</gene>
<name>A0A0F9JZM1_9ZZZZ</name>
<accession>A0A0F9JZM1</accession>
<comment type="caution">
    <text evidence="1">The sequence shown here is derived from an EMBL/GenBank/DDBJ whole genome shotgun (WGS) entry which is preliminary data.</text>
</comment>
<dbReference type="EMBL" id="LAZR01016472">
    <property type="protein sequence ID" value="KKM04343.1"/>
    <property type="molecule type" value="Genomic_DNA"/>
</dbReference>
<dbReference type="AlphaFoldDB" id="A0A0F9JZM1"/>
<organism evidence="1">
    <name type="scientific">marine sediment metagenome</name>
    <dbReference type="NCBI Taxonomy" id="412755"/>
    <lineage>
        <taxon>unclassified sequences</taxon>
        <taxon>metagenomes</taxon>
        <taxon>ecological metagenomes</taxon>
    </lineage>
</organism>
<sequence>MPSQVYRCRNPEHPDFEVSVPIKDDVPQFQHCPKCGNASSWLPSAPNFIGGPTTGARKE</sequence>